<evidence type="ECO:0000256" key="1">
    <source>
        <dbReference type="SAM" id="Phobius"/>
    </source>
</evidence>
<feature type="transmembrane region" description="Helical" evidence="1">
    <location>
        <begin position="49"/>
        <end position="67"/>
    </location>
</feature>
<dbReference type="RefSeq" id="WP_195004475.1">
    <property type="nucleotide sequence ID" value="NZ_JADLQN010000006.1"/>
</dbReference>
<feature type="transmembrane region" description="Helical" evidence="1">
    <location>
        <begin position="402"/>
        <end position="426"/>
    </location>
</feature>
<name>A0ABS0DIA4_9NOCA</name>
<protein>
    <recommendedName>
        <fullName evidence="4">MFS transporter</fullName>
    </recommendedName>
</protein>
<feature type="transmembrane region" description="Helical" evidence="1">
    <location>
        <begin position="74"/>
        <end position="93"/>
    </location>
</feature>
<feature type="transmembrane region" description="Helical" evidence="1">
    <location>
        <begin position="283"/>
        <end position="299"/>
    </location>
</feature>
<keyword evidence="1" id="KW-1133">Transmembrane helix</keyword>
<proteinExistence type="predicted"/>
<dbReference type="EMBL" id="JADLQN010000006">
    <property type="protein sequence ID" value="MBF6357633.1"/>
    <property type="molecule type" value="Genomic_DNA"/>
</dbReference>
<sequence>MRRSPGVIESITVWLSAVMGCLALSTPISLAWAEGAASLEMELLMQSLPRATAVGGLAAIITVGFATTTGSTRIAWLITFGGSLILLANHVLWLGFSGFAPLTTLNYVDCMAGGVMLGGVLAAVQHRRSLMLVAALGGMVAIMLSDLSVSGAEFSGVAGDSPLGWFLTESIPVALIAPTAALTVWCAIRRGRPRPEDSDVSVELPLRPILAMLVLTASRVIGSSWLIRDGSAPFDALPVALITVVAALCTALLLPRREGEMVLAMVAVAAAGGAVFLVPLTSWMVPLLLAAGVAGLVLGVHRPMPLAAIFGSIGLALFALLTVDANGPGAPATVSGCLVLTLLVGYSLASTLPRNGAAALMLGLVVLCLPGPTVAVRARIFGIGFALPRSWQAPGEDATSEVLLFALTGIVAMIIAIGCALALLVLRRIRPAPPTTADRVDAAAVVEEGKDRRILEQR</sequence>
<evidence type="ECO:0000313" key="3">
    <source>
        <dbReference type="Proteomes" id="UP000707731"/>
    </source>
</evidence>
<comment type="caution">
    <text evidence="2">The sequence shown here is derived from an EMBL/GenBank/DDBJ whole genome shotgun (WGS) entry which is preliminary data.</text>
</comment>
<feature type="transmembrane region" description="Helical" evidence="1">
    <location>
        <begin position="329"/>
        <end position="348"/>
    </location>
</feature>
<feature type="transmembrane region" description="Helical" evidence="1">
    <location>
        <begin position="360"/>
        <end position="382"/>
    </location>
</feature>
<evidence type="ECO:0000313" key="2">
    <source>
        <dbReference type="EMBL" id="MBF6357633.1"/>
    </source>
</evidence>
<feature type="transmembrane region" description="Helical" evidence="1">
    <location>
        <begin position="233"/>
        <end position="254"/>
    </location>
</feature>
<dbReference type="Proteomes" id="UP000707731">
    <property type="component" value="Unassembled WGS sequence"/>
</dbReference>
<keyword evidence="1" id="KW-0472">Membrane</keyword>
<feature type="transmembrane region" description="Helical" evidence="1">
    <location>
        <begin position="105"/>
        <end position="124"/>
    </location>
</feature>
<keyword evidence="3" id="KW-1185">Reference proteome</keyword>
<feature type="transmembrane region" description="Helical" evidence="1">
    <location>
        <begin position="131"/>
        <end position="150"/>
    </location>
</feature>
<reference evidence="2 3" key="1">
    <citation type="submission" date="2020-10" db="EMBL/GenBank/DDBJ databases">
        <title>Identification of Nocardia species via Next-generation sequencing and recognition of intraspecies genetic diversity.</title>
        <authorList>
            <person name="Li P."/>
            <person name="Li P."/>
            <person name="Lu B."/>
        </authorList>
    </citation>
    <scope>NUCLEOTIDE SEQUENCE [LARGE SCALE GENOMIC DNA]</scope>
    <source>
        <strain evidence="2 3">BJ06-0143</strain>
    </source>
</reference>
<feature type="transmembrane region" description="Helical" evidence="1">
    <location>
        <begin position="261"/>
        <end position="277"/>
    </location>
</feature>
<feature type="transmembrane region" description="Helical" evidence="1">
    <location>
        <begin position="170"/>
        <end position="188"/>
    </location>
</feature>
<keyword evidence="1" id="KW-0812">Transmembrane</keyword>
<accession>A0ABS0DIA4</accession>
<evidence type="ECO:0008006" key="4">
    <source>
        <dbReference type="Google" id="ProtNLM"/>
    </source>
</evidence>
<dbReference type="PROSITE" id="PS51257">
    <property type="entry name" value="PROKAR_LIPOPROTEIN"/>
    <property type="match status" value="1"/>
</dbReference>
<feature type="transmembrane region" description="Helical" evidence="1">
    <location>
        <begin position="209"/>
        <end position="227"/>
    </location>
</feature>
<organism evidence="2 3">
    <name type="scientific">Nocardia higoensis</name>
    <dbReference type="NCBI Taxonomy" id="228599"/>
    <lineage>
        <taxon>Bacteria</taxon>
        <taxon>Bacillati</taxon>
        <taxon>Actinomycetota</taxon>
        <taxon>Actinomycetes</taxon>
        <taxon>Mycobacteriales</taxon>
        <taxon>Nocardiaceae</taxon>
        <taxon>Nocardia</taxon>
    </lineage>
</organism>
<feature type="transmembrane region" description="Helical" evidence="1">
    <location>
        <begin position="306"/>
        <end position="323"/>
    </location>
</feature>
<gene>
    <name evidence="2" type="ORF">IU449_24315</name>
</gene>